<dbReference type="RefSeq" id="WP_076754235.1">
    <property type="nucleotide sequence ID" value="NZ_CP023018.1"/>
</dbReference>
<sequence>MNTSEANRTLVGILIFPQVEVLDFTGPFEVFATTRLDEAQRTETESPFEIRLIAQSKDPVTTTGGMRVLPDHDFADCPFFDVLVVPGGKGTRTEIHNPVLIDWLRQIGAGIPLLAGVCTGSMLMGQAGLLDGLRATTHWRSLPWMREAFPEVMVVEDEFVVDAGSVITSAGISAGIDMALHLVLRFHGQDVARAAARNMEYPFPGDGGRRRLVPHQNGD</sequence>
<dbReference type="OrthoDB" id="9803764at2"/>
<dbReference type="Pfam" id="PF01965">
    <property type="entry name" value="DJ-1_PfpI"/>
    <property type="match status" value="1"/>
</dbReference>
<dbReference type="PANTHER" id="PTHR43130:SF3">
    <property type="entry name" value="HTH-TYPE TRANSCRIPTIONAL REGULATOR RV1931C"/>
    <property type="match status" value="1"/>
</dbReference>
<dbReference type="EMBL" id="FTPK01000001">
    <property type="protein sequence ID" value="SIT65790.1"/>
    <property type="molecule type" value="Genomic_DNA"/>
</dbReference>
<name>A0A1R3VMH9_9GAMM</name>
<dbReference type="InterPro" id="IPR052158">
    <property type="entry name" value="INH-QAR"/>
</dbReference>
<dbReference type="SUPFAM" id="SSF52317">
    <property type="entry name" value="Class I glutamine amidotransferase-like"/>
    <property type="match status" value="1"/>
</dbReference>
<dbReference type="Proteomes" id="UP000223759">
    <property type="component" value="Unassembled WGS sequence"/>
</dbReference>
<dbReference type="STRING" id="233100.SAMN05216526_0243"/>
<dbReference type="Gene3D" id="3.40.50.880">
    <property type="match status" value="1"/>
</dbReference>
<evidence type="ECO:0000313" key="3">
    <source>
        <dbReference type="Proteomes" id="UP000223759"/>
    </source>
</evidence>
<gene>
    <name evidence="2" type="ORF">SAMN05216526_0243</name>
</gene>
<dbReference type="PANTHER" id="PTHR43130">
    <property type="entry name" value="ARAC-FAMILY TRANSCRIPTIONAL REGULATOR"/>
    <property type="match status" value="1"/>
</dbReference>
<reference evidence="2 3" key="1">
    <citation type="submission" date="2017-01" db="EMBL/GenBank/DDBJ databases">
        <authorList>
            <person name="Mah S.A."/>
            <person name="Swanson W.J."/>
            <person name="Moy G.W."/>
            <person name="Vacquier V.D."/>
        </authorList>
    </citation>
    <scope>NUCLEOTIDE SEQUENCE [LARGE SCALE GENOMIC DNA]</scope>
    <source>
        <strain evidence="2 3">M9</strain>
    </source>
</reference>
<dbReference type="CDD" id="cd03139">
    <property type="entry name" value="GATase1_PfpI_2"/>
    <property type="match status" value="1"/>
</dbReference>
<evidence type="ECO:0000259" key="1">
    <source>
        <dbReference type="Pfam" id="PF01965"/>
    </source>
</evidence>
<keyword evidence="3" id="KW-1185">Reference proteome</keyword>
<dbReference type="InterPro" id="IPR002818">
    <property type="entry name" value="DJ-1/PfpI"/>
</dbReference>
<feature type="domain" description="DJ-1/PfpI" evidence="1">
    <location>
        <begin position="11"/>
        <end position="183"/>
    </location>
</feature>
<accession>A0A1R3VMH9</accession>
<dbReference type="GO" id="GO:0006355">
    <property type="term" value="P:regulation of DNA-templated transcription"/>
    <property type="evidence" value="ECO:0007669"/>
    <property type="project" value="TreeGrafter"/>
</dbReference>
<evidence type="ECO:0000313" key="2">
    <source>
        <dbReference type="EMBL" id="SIT65790.1"/>
    </source>
</evidence>
<protein>
    <submittedName>
        <fullName evidence="2">DJ-1/PfpI family protein</fullName>
    </submittedName>
</protein>
<dbReference type="InterPro" id="IPR029062">
    <property type="entry name" value="Class_I_gatase-like"/>
</dbReference>
<proteinExistence type="predicted"/>
<dbReference type="AlphaFoldDB" id="A0A1R3VMH9"/>
<organism evidence="2 3">
    <name type="scientific">Ectothiorhodosinus mongolicus</name>
    <dbReference type="NCBI Taxonomy" id="233100"/>
    <lineage>
        <taxon>Bacteria</taxon>
        <taxon>Pseudomonadati</taxon>
        <taxon>Pseudomonadota</taxon>
        <taxon>Gammaproteobacteria</taxon>
        <taxon>Chromatiales</taxon>
        <taxon>Ectothiorhodospiraceae</taxon>
        <taxon>Ectothiorhodosinus</taxon>
    </lineage>
</organism>